<evidence type="ECO:0000256" key="8">
    <source>
        <dbReference type="ARBA" id="ARBA00018836"/>
    </source>
</evidence>
<dbReference type="Gene3D" id="3.90.870.10">
    <property type="entry name" value="DHBP synthase"/>
    <property type="match status" value="1"/>
</dbReference>
<evidence type="ECO:0000256" key="6">
    <source>
        <dbReference type="ARBA" id="ARBA00008976"/>
    </source>
</evidence>
<evidence type="ECO:0000256" key="12">
    <source>
        <dbReference type="ARBA" id="ARBA00023211"/>
    </source>
</evidence>
<keyword evidence="9 14" id="KW-0686">Riboflavin biosynthesis</keyword>
<dbReference type="CDD" id="cd00093">
    <property type="entry name" value="HTH_XRE"/>
    <property type="match status" value="1"/>
</dbReference>
<dbReference type="Gene3D" id="3.40.50.10990">
    <property type="entry name" value="GTP cyclohydrolase II"/>
    <property type="match status" value="1"/>
</dbReference>
<evidence type="ECO:0000256" key="2">
    <source>
        <dbReference type="ARBA" id="ARBA00001936"/>
    </source>
</evidence>
<dbReference type="SUPFAM" id="SSF47413">
    <property type="entry name" value="lambda repressor-like DNA-binding domains"/>
    <property type="match status" value="1"/>
</dbReference>
<evidence type="ECO:0000256" key="14">
    <source>
        <dbReference type="HAMAP-Rule" id="MF_00180"/>
    </source>
</evidence>
<protein>
    <recommendedName>
        <fullName evidence="8 14">3,4-dihydroxy-2-butanone 4-phosphate synthase</fullName>
        <shortName evidence="14">DHBP synthase</shortName>
        <ecNumber evidence="7 14">4.1.99.12</ecNumber>
    </recommendedName>
</protein>
<dbReference type="UniPathway" id="UPA00275">
    <property type="reaction ID" value="UER00399"/>
</dbReference>
<keyword evidence="10 14" id="KW-0479">Metal-binding</keyword>
<comment type="similarity">
    <text evidence="5">In the N-terminal section; belongs to the DHBP synthase family.</text>
</comment>
<dbReference type="GO" id="GO:0003935">
    <property type="term" value="F:GTP cyclohydrolase II activity"/>
    <property type="evidence" value="ECO:0007669"/>
    <property type="project" value="TreeGrafter"/>
</dbReference>
<evidence type="ECO:0000256" key="3">
    <source>
        <dbReference type="ARBA" id="ARBA00002284"/>
    </source>
</evidence>
<dbReference type="Proteomes" id="UP000030988">
    <property type="component" value="Unassembled WGS sequence"/>
</dbReference>
<comment type="cofactor">
    <cofactor evidence="2">
        <name>Mn(2+)</name>
        <dbReference type="ChEBI" id="CHEBI:29035"/>
    </cofactor>
</comment>
<comment type="similarity">
    <text evidence="6">In the C-terminal section; belongs to the GTP cyclohydrolase II family.</text>
</comment>
<comment type="catalytic activity">
    <reaction evidence="1 14">
        <text>D-ribulose 5-phosphate = (2S)-2-hydroxy-3-oxobutyl phosphate + formate + H(+)</text>
        <dbReference type="Rhea" id="RHEA:18457"/>
        <dbReference type="ChEBI" id="CHEBI:15378"/>
        <dbReference type="ChEBI" id="CHEBI:15740"/>
        <dbReference type="ChEBI" id="CHEBI:58121"/>
        <dbReference type="ChEBI" id="CHEBI:58830"/>
        <dbReference type="EC" id="4.1.99.12"/>
    </reaction>
</comment>
<proteinExistence type="inferred from homology"/>
<feature type="site" description="Essential for catalytic activity" evidence="14">
    <location>
        <position position="227"/>
    </location>
</feature>
<evidence type="ECO:0000256" key="7">
    <source>
        <dbReference type="ARBA" id="ARBA00012153"/>
    </source>
</evidence>
<keyword evidence="17" id="KW-1185">Reference proteome</keyword>
<sequence length="435" mass="47036">MSDLTINRVREMIASANMTRAGLARAAGLHPNTLRDCTEPSWNPTAETLRKLDQFLDANATGAPVLVGIEEIIDEARNGRMFILVDDEDRENEGDIIVPAQMATPDAINFMVTHGRGLVCLALSPDRVDALQLEPMSRKNRSRMETAFTTSIEAREGITTGISAADRARTVAVAIDSTKGADDVVSPGHIFPLSAREGGVLVRAGHTEASVDISRLAGLNPSAVICEVLNDDGTMARLEDLVAFGRKHGLKIGTIRDLIAYRRKHDHLVERRSEATFTSRWGGEWQAVSFWNKATRGETLALVKGRIDPARPTLVRMHSLSVFDDVFAQDCNRTGMLEGAMRTIADAGSGVVVLLSSPQDDFASRAIRHLGRVADEAAAPAVEQRDYGVGAQILTELGVSDMILLTNSRHSLVGLEGYGLSIVGEQPIAALQENI</sequence>
<evidence type="ECO:0000256" key="11">
    <source>
        <dbReference type="ARBA" id="ARBA00022842"/>
    </source>
</evidence>
<evidence type="ECO:0000256" key="10">
    <source>
        <dbReference type="ARBA" id="ARBA00022723"/>
    </source>
</evidence>
<dbReference type="InterPro" id="IPR032677">
    <property type="entry name" value="GTP_cyclohydro_II"/>
</dbReference>
<dbReference type="EC" id="4.1.99.12" evidence="7 14"/>
<dbReference type="NCBIfam" id="TIGR00506">
    <property type="entry name" value="ribB"/>
    <property type="match status" value="1"/>
</dbReference>
<keyword evidence="13 14" id="KW-0456">Lyase</keyword>
<feature type="site" description="Essential for catalytic activity" evidence="14">
    <location>
        <position position="189"/>
    </location>
</feature>
<dbReference type="GO" id="GO:0003677">
    <property type="term" value="F:DNA binding"/>
    <property type="evidence" value="ECO:0007669"/>
    <property type="project" value="InterPro"/>
</dbReference>
<dbReference type="PANTHER" id="PTHR21327">
    <property type="entry name" value="GTP CYCLOHYDROLASE II-RELATED"/>
    <property type="match status" value="1"/>
</dbReference>
<dbReference type="Pfam" id="PF00926">
    <property type="entry name" value="DHBP_synthase"/>
    <property type="match status" value="1"/>
</dbReference>
<dbReference type="GO" id="GO:0030145">
    <property type="term" value="F:manganese ion binding"/>
    <property type="evidence" value="ECO:0007669"/>
    <property type="project" value="UniProtKB-UniRule"/>
</dbReference>
<dbReference type="InterPro" id="IPR017945">
    <property type="entry name" value="DHBP_synth_RibB-like_a/b_dom"/>
</dbReference>
<keyword evidence="11 14" id="KW-0460">Magnesium</keyword>
<dbReference type="RefSeq" id="WP_039094843.1">
    <property type="nucleotide sequence ID" value="NZ_JTDN01000001.1"/>
</dbReference>
<evidence type="ECO:0000313" key="16">
    <source>
        <dbReference type="EMBL" id="KHL25989.1"/>
    </source>
</evidence>
<dbReference type="HAMAP" id="MF_00180">
    <property type="entry name" value="RibB"/>
    <property type="match status" value="1"/>
</dbReference>
<organism evidence="16 17">
    <name type="scientific">Croceibacterium mercuriale</name>
    <dbReference type="NCBI Taxonomy" id="1572751"/>
    <lineage>
        <taxon>Bacteria</taxon>
        <taxon>Pseudomonadati</taxon>
        <taxon>Pseudomonadota</taxon>
        <taxon>Alphaproteobacteria</taxon>
        <taxon>Sphingomonadales</taxon>
        <taxon>Erythrobacteraceae</taxon>
        <taxon>Croceibacterium</taxon>
    </lineage>
</organism>
<dbReference type="FunFam" id="3.90.870.10:FF:000001">
    <property type="entry name" value="Riboflavin biosynthesis protein RibBA"/>
    <property type="match status" value="1"/>
</dbReference>
<dbReference type="SUPFAM" id="SSF142695">
    <property type="entry name" value="RibA-like"/>
    <property type="match status" value="1"/>
</dbReference>
<feature type="binding site" evidence="14">
    <location>
        <position position="95"/>
    </location>
    <ligand>
        <name>D-ribulose 5-phosphate</name>
        <dbReference type="ChEBI" id="CHEBI:58121"/>
    </ligand>
</feature>
<evidence type="ECO:0000259" key="15">
    <source>
        <dbReference type="Pfam" id="PF00925"/>
    </source>
</evidence>
<dbReference type="EMBL" id="JTDN01000001">
    <property type="protein sequence ID" value="KHL25989.1"/>
    <property type="molecule type" value="Genomic_DNA"/>
</dbReference>
<feature type="binding site" evidence="14">
    <location>
        <begin position="90"/>
        <end position="91"/>
    </location>
    <ligand>
        <name>D-ribulose 5-phosphate</name>
        <dbReference type="ChEBI" id="CHEBI:58121"/>
    </ligand>
</feature>
<dbReference type="AlphaFoldDB" id="A0A0B2BX22"/>
<comment type="subunit">
    <text evidence="14">Homodimer.</text>
</comment>
<evidence type="ECO:0000256" key="5">
    <source>
        <dbReference type="ARBA" id="ARBA00005520"/>
    </source>
</evidence>
<dbReference type="PIRSF" id="PIRSF001259">
    <property type="entry name" value="RibA"/>
    <property type="match status" value="1"/>
</dbReference>
<dbReference type="InterPro" id="IPR010982">
    <property type="entry name" value="Lambda_DNA-bd_dom_sf"/>
</dbReference>
<evidence type="ECO:0000256" key="1">
    <source>
        <dbReference type="ARBA" id="ARBA00000141"/>
    </source>
</evidence>
<gene>
    <name evidence="14" type="primary">ribB</name>
    <name evidence="16" type="ORF">PK98_05370</name>
</gene>
<dbReference type="SUPFAM" id="SSF55821">
    <property type="entry name" value="YrdC/RibB"/>
    <property type="match status" value="1"/>
</dbReference>
<dbReference type="GO" id="GO:0000287">
    <property type="term" value="F:magnesium ion binding"/>
    <property type="evidence" value="ECO:0007669"/>
    <property type="project" value="UniProtKB-UniRule"/>
</dbReference>
<dbReference type="GO" id="GO:0005829">
    <property type="term" value="C:cytosol"/>
    <property type="evidence" value="ECO:0007669"/>
    <property type="project" value="TreeGrafter"/>
</dbReference>
<dbReference type="PANTHER" id="PTHR21327:SF34">
    <property type="entry name" value="3,4-DIHYDROXY-2-BUTANONE 4-PHOSPHATE SYNTHASE"/>
    <property type="match status" value="1"/>
</dbReference>
<dbReference type="InterPro" id="IPR000422">
    <property type="entry name" value="DHBP_synthase_RibB"/>
</dbReference>
<dbReference type="STRING" id="1572751.PK98_05370"/>
<dbReference type="InterPro" id="IPR001387">
    <property type="entry name" value="Cro/C1-type_HTH"/>
</dbReference>
<accession>A0A0B2BX22</accession>
<feature type="binding site" evidence="14">
    <location>
        <position position="91"/>
    </location>
    <ligand>
        <name>Mg(2+)</name>
        <dbReference type="ChEBI" id="CHEBI:18420"/>
        <label>1</label>
    </ligand>
</feature>
<feature type="domain" description="GTP cyclohydrolase II" evidence="15">
    <location>
        <begin position="271"/>
        <end position="426"/>
    </location>
</feature>
<dbReference type="GO" id="GO:0009231">
    <property type="term" value="P:riboflavin biosynthetic process"/>
    <property type="evidence" value="ECO:0007669"/>
    <property type="project" value="UniProtKB-UniRule"/>
</dbReference>
<feature type="binding site" evidence="14">
    <location>
        <position position="206"/>
    </location>
    <ligand>
        <name>Mg(2+)</name>
        <dbReference type="ChEBI" id="CHEBI:18420"/>
        <label>2</label>
    </ligand>
</feature>
<evidence type="ECO:0000256" key="9">
    <source>
        <dbReference type="ARBA" id="ARBA00022619"/>
    </source>
</evidence>
<dbReference type="GO" id="GO:0008686">
    <property type="term" value="F:3,4-dihydroxy-2-butanone-4-phosphate synthase activity"/>
    <property type="evidence" value="ECO:0007669"/>
    <property type="project" value="UniProtKB-UniRule"/>
</dbReference>
<comment type="function">
    <text evidence="3 14">Catalyzes the conversion of D-ribulose 5-phosphate to formate and 3,4-dihydroxy-2-butanone 4-phosphate.</text>
</comment>
<dbReference type="InterPro" id="IPR036144">
    <property type="entry name" value="RibA-like_sf"/>
</dbReference>
<comment type="caution">
    <text evidence="16">The sequence shown here is derived from an EMBL/GenBank/DDBJ whole genome shotgun (WGS) entry which is preliminary data.</text>
</comment>
<dbReference type="Gene3D" id="1.10.260.40">
    <property type="entry name" value="lambda repressor-like DNA-binding domains"/>
    <property type="match status" value="1"/>
</dbReference>
<feature type="binding site" evidence="14">
    <location>
        <position position="91"/>
    </location>
    <ligand>
        <name>Mg(2+)</name>
        <dbReference type="ChEBI" id="CHEBI:18420"/>
        <label>2</label>
    </ligand>
</feature>
<dbReference type="OrthoDB" id="9793111at2"/>
<comment type="cofactor">
    <cofactor evidence="14">
        <name>Mg(2+)</name>
        <dbReference type="ChEBI" id="CHEBI:18420"/>
    </cofactor>
    <cofactor evidence="14">
        <name>Mn(2+)</name>
        <dbReference type="ChEBI" id="CHEBI:29035"/>
    </cofactor>
    <text evidence="14">Binds 2 divalent metal cations per subunit. Magnesium or manganese.</text>
</comment>
<dbReference type="Pfam" id="PF00925">
    <property type="entry name" value="GTP_cyclohydro2"/>
    <property type="match status" value="1"/>
</dbReference>
<comment type="similarity">
    <text evidence="14">Belongs to the DHBP synthase family.</text>
</comment>
<evidence type="ECO:0000256" key="4">
    <source>
        <dbReference type="ARBA" id="ARBA00004904"/>
    </source>
</evidence>
<reference evidence="16 17" key="1">
    <citation type="submission" date="2014-11" db="EMBL/GenBank/DDBJ databases">
        <title>Draft genome sequence of Kirrobacter mercurialis.</title>
        <authorList>
            <person name="Coil D.A."/>
            <person name="Eisen J.A."/>
        </authorList>
    </citation>
    <scope>NUCLEOTIDE SEQUENCE [LARGE SCALE GENOMIC DNA]</scope>
    <source>
        <strain evidence="16 17">Coronado</strain>
    </source>
</reference>
<comment type="pathway">
    <text evidence="4 14">Cofactor biosynthesis; riboflavin biosynthesis; 2-hydroxy-3-oxobutyl phosphate from D-ribulose 5-phosphate: step 1/1.</text>
</comment>
<feature type="binding site" evidence="14">
    <location>
        <begin position="203"/>
        <end position="207"/>
    </location>
    <ligand>
        <name>D-ribulose 5-phosphate</name>
        <dbReference type="ChEBI" id="CHEBI:58121"/>
    </ligand>
</feature>
<evidence type="ECO:0000256" key="13">
    <source>
        <dbReference type="ARBA" id="ARBA00023239"/>
    </source>
</evidence>
<keyword evidence="12 14" id="KW-0464">Manganese</keyword>
<evidence type="ECO:0000313" key="17">
    <source>
        <dbReference type="Proteomes" id="UP000030988"/>
    </source>
</evidence>
<name>A0A0B2BX22_9SPHN</name>